<protein>
    <submittedName>
        <fullName evidence="2">GNAT family N-acetyltransferase</fullName>
        <ecNumber evidence="2">2.3.1.-</ecNumber>
    </submittedName>
</protein>
<dbReference type="GO" id="GO:0016746">
    <property type="term" value="F:acyltransferase activity"/>
    <property type="evidence" value="ECO:0007669"/>
    <property type="project" value="UniProtKB-KW"/>
</dbReference>
<dbReference type="InterPro" id="IPR016181">
    <property type="entry name" value="Acyl_CoA_acyltransferase"/>
</dbReference>
<keyword evidence="2" id="KW-0012">Acyltransferase</keyword>
<organism evidence="2 3">
    <name type="scientific">Archangium lansingense</name>
    <dbReference type="NCBI Taxonomy" id="2995310"/>
    <lineage>
        <taxon>Bacteria</taxon>
        <taxon>Pseudomonadati</taxon>
        <taxon>Myxococcota</taxon>
        <taxon>Myxococcia</taxon>
        <taxon>Myxococcales</taxon>
        <taxon>Cystobacterineae</taxon>
        <taxon>Archangiaceae</taxon>
        <taxon>Archangium</taxon>
    </lineage>
</organism>
<keyword evidence="3" id="KW-1185">Reference proteome</keyword>
<accession>A0ABT4AC18</accession>
<dbReference type="Gene3D" id="3.40.630.30">
    <property type="match status" value="1"/>
</dbReference>
<evidence type="ECO:0000313" key="2">
    <source>
        <dbReference type="EMBL" id="MCY1079217.1"/>
    </source>
</evidence>
<dbReference type="Pfam" id="PF04339">
    <property type="entry name" value="FemAB_like"/>
    <property type="match status" value="1"/>
</dbReference>
<evidence type="ECO:0000313" key="3">
    <source>
        <dbReference type="Proteomes" id="UP001207654"/>
    </source>
</evidence>
<feature type="compositionally biased region" description="Basic and acidic residues" evidence="1">
    <location>
        <begin position="385"/>
        <end position="400"/>
    </location>
</feature>
<comment type="caution">
    <text evidence="2">The sequence shown here is derived from an EMBL/GenBank/DDBJ whole genome shotgun (WGS) entry which is preliminary data.</text>
</comment>
<name>A0ABT4AC18_9BACT</name>
<dbReference type="Proteomes" id="UP001207654">
    <property type="component" value="Unassembled WGS sequence"/>
</dbReference>
<dbReference type="SUPFAM" id="SSF55729">
    <property type="entry name" value="Acyl-CoA N-acyltransferases (Nat)"/>
    <property type="match status" value="1"/>
</dbReference>
<proteinExistence type="predicted"/>
<feature type="region of interest" description="Disordered" evidence="1">
    <location>
        <begin position="381"/>
        <end position="400"/>
    </location>
</feature>
<dbReference type="RefSeq" id="WP_267537950.1">
    <property type="nucleotide sequence ID" value="NZ_JAPNKA010000001.1"/>
</dbReference>
<dbReference type="EC" id="2.3.1.-" evidence="2"/>
<dbReference type="EMBL" id="JAPNKA010000001">
    <property type="protein sequence ID" value="MCY1079217.1"/>
    <property type="molecule type" value="Genomic_DNA"/>
</dbReference>
<keyword evidence="2" id="KW-0808">Transferase</keyword>
<gene>
    <name evidence="2" type="ORF">OV287_32625</name>
</gene>
<evidence type="ECO:0000256" key="1">
    <source>
        <dbReference type="SAM" id="MobiDB-lite"/>
    </source>
</evidence>
<reference evidence="2 3" key="1">
    <citation type="submission" date="2022-11" db="EMBL/GenBank/DDBJ databases">
        <title>Minimal conservation of predation-associated metabolite biosynthetic gene clusters underscores biosynthetic potential of Myxococcota including descriptions for ten novel species: Archangium lansinium sp. nov., Myxococcus landrumus sp. nov., Nannocystis bai.</title>
        <authorList>
            <person name="Ahearne A."/>
            <person name="Stevens C."/>
            <person name="Phillips K."/>
        </authorList>
    </citation>
    <scope>NUCLEOTIDE SEQUENCE [LARGE SCALE GENOMIC DNA]</scope>
    <source>
        <strain evidence="2 3">MIWBW</strain>
    </source>
</reference>
<dbReference type="InterPro" id="IPR007434">
    <property type="entry name" value="FemAB-like"/>
</dbReference>
<sequence length="400" mass="45991">MSEIEILPSIHDIPRAEWEAMAPADDPLWRWSFFEAMETTGIGLDGFAYLSLKRDGKRLALLPVFWLEALKLDDASGKSWPMVQRVRQWWPGFFSISTLVCGNPLADGRLLVAPGVGEVESRPLIQAVRALARRKRLRWIFFKDFGEKELAKLFPDSVRPPFFEVEAMPDAVLSLLWNDFEGYLAHLSPKSRWSTRRRLRKVHEAPGVRIEVLEDFSHLIPQMLPLYRQVYDNADARMDLLTSEFFATVAENPELRPTVIACWKDERLIGFLLCVFSGGECTSLRIGLDYPQLEELPVYFVLFVESIRLALERGCHAVNFTQTSYVNKLRMGSHLRTFTHAVTHSNPLVRRLARRFLPKTMGRYRDWEEVHNYLAKQDSGTWVPESREDGGASEDRAAAH</sequence>